<reference evidence="1" key="1">
    <citation type="submission" date="2020-04" db="EMBL/GenBank/DDBJ databases">
        <authorList>
            <person name="Chiriac C."/>
            <person name="Salcher M."/>
            <person name="Ghai R."/>
            <person name="Kavagutti S V."/>
        </authorList>
    </citation>
    <scope>NUCLEOTIDE SEQUENCE</scope>
</reference>
<name>A0A6J5MB37_9CAUD</name>
<protein>
    <recommendedName>
        <fullName evidence="2">HNH endonuclease</fullName>
    </recommendedName>
</protein>
<organism evidence="1">
    <name type="scientific">uncultured Caudovirales phage</name>
    <dbReference type="NCBI Taxonomy" id="2100421"/>
    <lineage>
        <taxon>Viruses</taxon>
        <taxon>Duplodnaviria</taxon>
        <taxon>Heunggongvirae</taxon>
        <taxon>Uroviricota</taxon>
        <taxon>Caudoviricetes</taxon>
        <taxon>Peduoviridae</taxon>
        <taxon>Maltschvirus</taxon>
        <taxon>Maltschvirus maltsch</taxon>
    </lineage>
</organism>
<dbReference type="EMBL" id="LR796420">
    <property type="protein sequence ID" value="CAB4143401.1"/>
    <property type="molecule type" value="Genomic_DNA"/>
</dbReference>
<evidence type="ECO:0008006" key="2">
    <source>
        <dbReference type="Google" id="ProtNLM"/>
    </source>
</evidence>
<accession>A0A6J5MB37</accession>
<sequence length="207" mass="23985">MIYLYVLLQTVISMENENHNESFFPNLENKITKRGLGFRPILEEQIKAAQAKSRSALEAARTLGVSYNTYKKYARMYGIFEDLKNPSGIGIEKRTRIRNKKYHIDDLINGKHLKYPLHKYKNKLFDSGYVPKVCGCCGFSEERITDGKMPLLIDFIDGNLNNRKLDNIRPLCYNCFFLLVGERKAKNWYEENGIPDEEAGTNQTNEI</sequence>
<gene>
    <name evidence="1" type="ORF">UFOVP449_179</name>
</gene>
<evidence type="ECO:0000313" key="1">
    <source>
        <dbReference type="EMBL" id="CAB4143401.1"/>
    </source>
</evidence>
<proteinExistence type="predicted"/>